<comment type="caution">
    <text evidence="2">The sequence shown here is derived from an EMBL/GenBank/DDBJ whole genome shotgun (WGS) entry which is preliminary data.</text>
</comment>
<proteinExistence type="predicted"/>
<dbReference type="EMBL" id="CAUYUJ010002925">
    <property type="protein sequence ID" value="CAK0803021.1"/>
    <property type="molecule type" value="Genomic_DNA"/>
</dbReference>
<evidence type="ECO:0000313" key="2">
    <source>
        <dbReference type="EMBL" id="CAK0803021.1"/>
    </source>
</evidence>
<reference evidence="2" key="1">
    <citation type="submission" date="2023-10" db="EMBL/GenBank/DDBJ databases">
        <authorList>
            <person name="Chen Y."/>
            <person name="Shah S."/>
            <person name="Dougan E. K."/>
            <person name="Thang M."/>
            <person name="Chan C."/>
        </authorList>
    </citation>
    <scope>NUCLEOTIDE SEQUENCE [LARGE SCALE GENOMIC DNA]</scope>
</reference>
<keyword evidence="3" id="KW-1185">Reference proteome</keyword>
<keyword evidence="1" id="KW-0472">Membrane</keyword>
<accession>A0ABN9QAW0</accession>
<dbReference type="Proteomes" id="UP001189429">
    <property type="component" value="Unassembled WGS sequence"/>
</dbReference>
<sequence length="106" mass="11868">MPDNREVRKALENCKKRVAYDRGSPDDKWRGKLTGSPEMAVRSAQARRYWRMAKAGAAEIWCLLRQREALRALAMLLLGPLLSYLALVLAQRWAAGRAGSEGLGAR</sequence>
<organism evidence="2 3">
    <name type="scientific">Prorocentrum cordatum</name>
    <dbReference type="NCBI Taxonomy" id="2364126"/>
    <lineage>
        <taxon>Eukaryota</taxon>
        <taxon>Sar</taxon>
        <taxon>Alveolata</taxon>
        <taxon>Dinophyceae</taxon>
        <taxon>Prorocentrales</taxon>
        <taxon>Prorocentraceae</taxon>
        <taxon>Prorocentrum</taxon>
    </lineage>
</organism>
<keyword evidence="1" id="KW-1133">Transmembrane helix</keyword>
<feature type="transmembrane region" description="Helical" evidence="1">
    <location>
        <begin position="73"/>
        <end position="94"/>
    </location>
</feature>
<evidence type="ECO:0000313" key="3">
    <source>
        <dbReference type="Proteomes" id="UP001189429"/>
    </source>
</evidence>
<evidence type="ECO:0000256" key="1">
    <source>
        <dbReference type="SAM" id="Phobius"/>
    </source>
</evidence>
<keyword evidence="1" id="KW-0812">Transmembrane</keyword>
<name>A0ABN9QAW0_9DINO</name>
<gene>
    <name evidence="2" type="ORF">PCOR1329_LOCUS10343</name>
</gene>
<protein>
    <submittedName>
        <fullName evidence="2">Uncharacterized protein</fullName>
    </submittedName>
</protein>